<gene>
    <name evidence="3" type="ORF">L618_000900000440</name>
</gene>
<dbReference type="EMBL" id="VLJT01000094">
    <property type="protein sequence ID" value="TWH05239.1"/>
    <property type="molecule type" value="Genomic_DNA"/>
</dbReference>
<keyword evidence="2" id="KW-0472">Membrane</keyword>
<evidence type="ECO:0000256" key="2">
    <source>
        <dbReference type="SAM" id="Phobius"/>
    </source>
</evidence>
<reference evidence="3 4" key="1">
    <citation type="submission" date="2019-07" db="EMBL/GenBank/DDBJ databases">
        <title>Genome sequencing of lignin-degrading bacterial isolates.</title>
        <authorList>
            <person name="Gladden J."/>
        </authorList>
    </citation>
    <scope>NUCLEOTIDE SEQUENCE [LARGE SCALE GENOMIC DNA]</scope>
    <source>
        <strain evidence="3 4">J45</strain>
    </source>
</reference>
<dbReference type="Pfam" id="PF17270">
    <property type="entry name" value="DUF5336"/>
    <property type="match status" value="1"/>
</dbReference>
<accession>A0A562D638</accession>
<feature type="compositionally biased region" description="Low complexity" evidence="1">
    <location>
        <begin position="222"/>
        <end position="270"/>
    </location>
</feature>
<keyword evidence="2" id="KW-1133">Transmembrane helix</keyword>
<feature type="compositionally biased region" description="Low complexity" evidence="1">
    <location>
        <begin position="189"/>
        <end position="198"/>
    </location>
</feature>
<keyword evidence="2" id="KW-0812">Transmembrane</keyword>
<feature type="compositionally biased region" description="Low complexity" evidence="1">
    <location>
        <begin position="278"/>
        <end position="298"/>
    </location>
</feature>
<feature type="compositionally biased region" description="Gly residues" evidence="1">
    <location>
        <begin position="156"/>
        <end position="188"/>
    </location>
</feature>
<protein>
    <recommendedName>
        <fullName evidence="5">DUF5336 domain-containing protein</fullName>
    </recommendedName>
</protein>
<proteinExistence type="predicted"/>
<evidence type="ECO:0000313" key="3">
    <source>
        <dbReference type="EMBL" id="TWH05239.1"/>
    </source>
</evidence>
<sequence length="363" mass="37145">MTFPAGASAQSKVVPLLLPLAVAVLGAVNFLLGLTPFVNITFGSQVALTSFDFGFAVVPLACLLFGGVSAALSLLPGQDLRAVAVAASGVGFVTSLFQLFHLPEDTGIAWGGVTILVLGFLQFALALVALLFGLGILVSGRSGERSSFGSPQGAGQYQGFGTGPGTGQPQGSGAPQGYGSPQGYGPQGYGQPYGAQQGVTGGQSQFGAPHPGHQAYPGQQASGEYSGAQQYSGSQQYGGSQQYPGAQQYGGQQYSGAQQFPGSQQFPGAQQYGGGAQYPGAQQYGGQQYTGAQATQQYPVQEPHGAQDSTDHTDTRADGTVTRADGTVSDDDTTGTERREETGTTATGDQEATQAFRAPDDQR</sequence>
<organism evidence="3 4">
    <name type="scientific">Rhodococcus rhodochrous J45</name>
    <dbReference type="NCBI Taxonomy" id="935266"/>
    <lineage>
        <taxon>Bacteria</taxon>
        <taxon>Bacillati</taxon>
        <taxon>Actinomycetota</taxon>
        <taxon>Actinomycetes</taxon>
        <taxon>Mycobacteriales</taxon>
        <taxon>Nocardiaceae</taxon>
        <taxon>Rhodococcus</taxon>
    </lineage>
</organism>
<comment type="caution">
    <text evidence="3">The sequence shown here is derived from an EMBL/GenBank/DDBJ whole genome shotgun (WGS) entry which is preliminary data.</text>
</comment>
<feature type="transmembrane region" description="Helical" evidence="2">
    <location>
        <begin position="108"/>
        <end position="138"/>
    </location>
</feature>
<evidence type="ECO:0000313" key="4">
    <source>
        <dbReference type="Proteomes" id="UP000317573"/>
    </source>
</evidence>
<dbReference type="AlphaFoldDB" id="A0A562D638"/>
<dbReference type="Proteomes" id="UP000317573">
    <property type="component" value="Unassembled WGS sequence"/>
</dbReference>
<feature type="transmembrane region" description="Helical" evidence="2">
    <location>
        <begin position="82"/>
        <end position="102"/>
    </location>
</feature>
<feature type="region of interest" description="Disordered" evidence="1">
    <location>
        <begin position="147"/>
        <end position="363"/>
    </location>
</feature>
<evidence type="ECO:0000256" key="1">
    <source>
        <dbReference type="SAM" id="MobiDB-lite"/>
    </source>
</evidence>
<name>A0A562D638_RHORH</name>
<feature type="transmembrane region" description="Helical" evidence="2">
    <location>
        <begin position="53"/>
        <end position="75"/>
    </location>
</feature>
<evidence type="ECO:0008006" key="5">
    <source>
        <dbReference type="Google" id="ProtNLM"/>
    </source>
</evidence>
<dbReference type="RefSeq" id="WP_145693410.1">
    <property type="nucleotide sequence ID" value="NZ_VLJT01000094.1"/>
</dbReference>
<dbReference type="InterPro" id="IPR035166">
    <property type="entry name" value="DUF5336"/>
</dbReference>
<feature type="transmembrane region" description="Helical" evidence="2">
    <location>
        <begin position="12"/>
        <end position="33"/>
    </location>
</feature>